<keyword evidence="5" id="KW-1185">Reference proteome</keyword>
<evidence type="ECO:0000259" key="3">
    <source>
        <dbReference type="PROSITE" id="PS51724"/>
    </source>
</evidence>
<feature type="compositionally biased region" description="Pro residues" evidence="1">
    <location>
        <begin position="236"/>
        <end position="247"/>
    </location>
</feature>
<sequence length="335" mass="35063">MHPARLAATLIALSATAALAQAPRAPTTAPEPVPADPVVKRGVDLWQNGDYAGAIAAWRVPAERGDADAQFNMAQAYKLGRGVPTDQRMAESWYRKAAEQGHEQAGGYLGLIMFQNGDRAGALPWLSKASDRGDPRAQYLYGTALFNGENVAKDWPRAYALMTASAAAGLPQATATLQQMNQFIPAAERNRGLKMAADMRKAAVQAPVRTASTARIERPAAAARPAPVQTAQRAPLPAPKPAAPRPAPAKAVTTAVAPAAGGRWRVQVGAYGNEAGARTAWTALRARSPALANLTPTYQKAGAVVRLQLGPIADRAAANRICAASRAPACFPVAS</sequence>
<comment type="caution">
    <text evidence="4">The sequence shown here is derived from an EMBL/GenBank/DDBJ whole genome shotgun (WGS) entry which is preliminary data.</text>
</comment>
<dbReference type="PANTHER" id="PTHR45011:SF1">
    <property type="entry name" value="DAP3-BINDING CELL DEATH ENHANCER 1"/>
    <property type="match status" value="1"/>
</dbReference>
<dbReference type="Gene3D" id="1.25.40.10">
    <property type="entry name" value="Tetratricopeptide repeat domain"/>
    <property type="match status" value="1"/>
</dbReference>
<reference evidence="5" key="1">
    <citation type="journal article" date="2019" name="Int. J. Syst. Evol. Microbiol.">
        <title>The Global Catalogue of Microorganisms (GCM) 10K type strain sequencing project: providing services to taxonomists for standard genome sequencing and annotation.</title>
        <authorList>
            <consortium name="The Broad Institute Genomics Platform"/>
            <consortium name="The Broad Institute Genome Sequencing Center for Infectious Disease"/>
            <person name="Wu L."/>
            <person name="Ma J."/>
        </authorList>
    </citation>
    <scope>NUCLEOTIDE SEQUENCE [LARGE SCALE GENOMIC DNA]</scope>
    <source>
        <strain evidence="5">CGMCC 1.12702</strain>
    </source>
</reference>
<feature type="signal peptide" evidence="2">
    <location>
        <begin position="1"/>
        <end position="20"/>
    </location>
</feature>
<dbReference type="InterPro" id="IPR007730">
    <property type="entry name" value="SPOR-like_dom"/>
</dbReference>
<feature type="compositionally biased region" description="Low complexity" evidence="1">
    <location>
        <begin position="218"/>
        <end position="235"/>
    </location>
</feature>
<name>A0ABW4TTN2_9SPHN</name>
<feature type="domain" description="SPOR" evidence="3">
    <location>
        <begin position="258"/>
        <end position="335"/>
    </location>
</feature>
<organism evidence="4 5">
    <name type="scientific">Sphingomonas arantia</name>
    <dbReference type="NCBI Taxonomy" id="1460676"/>
    <lineage>
        <taxon>Bacteria</taxon>
        <taxon>Pseudomonadati</taxon>
        <taxon>Pseudomonadota</taxon>
        <taxon>Alphaproteobacteria</taxon>
        <taxon>Sphingomonadales</taxon>
        <taxon>Sphingomonadaceae</taxon>
        <taxon>Sphingomonas</taxon>
    </lineage>
</organism>
<keyword evidence="2" id="KW-0732">Signal</keyword>
<feature type="chain" id="PRO_5046087167" evidence="2">
    <location>
        <begin position="21"/>
        <end position="335"/>
    </location>
</feature>
<accession>A0ABW4TTN2</accession>
<dbReference type="SUPFAM" id="SSF81901">
    <property type="entry name" value="HCP-like"/>
    <property type="match status" value="1"/>
</dbReference>
<dbReference type="Gene3D" id="3.30.70.1070">
    <property type="entry name" value="Sporulation related repeat"/>
    <property type="match status" value="1"/>
</dbReference>
<feature type="region of interest" description="Disordered" evidence="1">
    <location>
        <begin position="218"/>
        <end position="248"/>
    </location>
</feature>
<evidence type="ECO:0000256" key="2">
    <source>
        <dbReference type="SAM" id="SignalP"/>
    </source>
</evidence>
<dbReference type="PANTHER" id="PTHR45011">
    <property type="entry name" value="DAP3-BINDING CELL DEATH ENHANCER 1"/>
    <property type="match status" value="1"/>
</dbReference>
<evidence type="ECO:0000313" key="5">
    <source>
        <dbReference type="Proteomes" id="UP001597400"/>
    </source>
</evidence>
<evidence type="ECO:0000313" key="4">
    <source>
        <dbReference type="EMBL" id="MFD1950025.1"/>
    </source>
</evidence>
<gene>
    <name evidence="4" type="ORF">ACFSGX_04470</name>
</gene>
<dbReference type="InterPro" id="IPR011990">
    <property type="entry name" value="TPR-like_helical_dom_sf"/>
</dbReference>
<evidence type="ECO:0000256" key="1">
    <source>
        <dbReference type="SAM" id="MobiDB-lite"/>
    </source>
</evidence>
<dbReference type="InterPro" id="IPR052748">
    <property type="entry name" value="ISR_Activator"/>
</dbReference>
<dbReference type="RefSeq" id="WP_380927782.1">
    <property type="nucleotide sequence ID" value="NZ_JBHUGS010000001.1"/>
</dbReference>
<dbReference type="InterPro" id="IPR036680">
    <property type="entry name" value="SPOR-like_sf"/>
</dbReference>
<dbReference type="EMBL" id="JBHUGS010000001">
    <property type="protein sequence ID" value="MFD1950025.1"/>
    <property type="molecule type" value="Genomic_DNA"/>
</dbReference>
<dbReference type="Proteomes" id="UP001597400">
    <property type="component" value="Unassembled WGS sequence"/>
</dbReference>
<dbReference type="SMART" id="SM00671">
    <property type="entry name" value="SEL1"/>
    <property type="match status" value="3"/>
</dbReference>
<protein>
    <submittedName>
        <fullName evidence="4">SPOR domain-containing protein</fullName>
    </submittedName>
</protein>
<dbReference type="Pfam" id="PF05036">
    <property type="entry name" value="SPOR"/>
    <property type="match status" value="1"/>
</dbReference>
<proteinExistence type="predicted"/>
<dbReference type="SUPFAM" id="SSF110997">
    <property type="entry name" value="Sporulation related repeat"/>
    <property type="match status" value="1"/>
</dbReference>
<dbReference type="InterPro" id="IPR006597">
    <property type="entry name" value="Sel1-like"/>
</dbReference>
<dbReference type="Pfam" id="PF08238">
    <property type="entry name" value="Sel1"/>
    <property type="match status" value="3"/>
</dbReference>
<dbReference type="PROSITE" id="PS51724">
    <property type="entry name" value="SPOR"/>
    <property type="match status" value="1"/>
</dbReference>